<evidence type="ECO:0000313" key="2">
    <source>
        <dbReference type="EMBL" id="GGO81888.1"/>
    </source>
</evidence>
<organism evidence="2 3">
    <name type="scientific">Nonomuraea cavernae</name>
    <dbReference type="NCBI Taxonomy" id="2045107"/>
    <lineage>
        <taxon>Bacteria</taxon>
        <taxon>Bacillati</taxon>
        <taxon>Actinomycetota</taxon>
        <taxon>Actinomycetes</taxon>
        <taxon>Streptosporangiales</taxon>
        <taxon>Streptosporangiaceae</taxon>
        <taxon>Nonomuraea</taxon>
    </lineage>
</organism>
<dbReference type="Proteomes" id="UP000646523">
    <property type="component" value="Unassembled WGS sequence"/>
</dbReference>
<reference evidence="2" key="2">
    <citation type="submission" date="2020-09" db="EMBL/GenBank/DDBJ databases">
        <authorList>
            <person name="Sun Q."/>
            <person name="Zhou Y."/>
        </authorList>
    </citation>
    <scope>NUCLEOTIDE SEQUENCE</scope>
    <source>
        <strain evidence="2">CGMCC 4.7368</strain>
    </source>
</reference>
<keyword evidence="3" id="KW-1185">Reference proteome</keyword>
<dbReference type="Pfam" id="PF13508">
    <property type="entry name" value="Acetyltransf_7"/>
    <property type="match status" value="1"/>
</dbReference>
<dbReference type="RefSeq" id="WP_225264291.1">
    <property type="nucleotide sequence ID" value="NZ_BMNH01000039.1"/>
</dbReference>
<accession>A0A917ZEB9</accession>
<comment type="caution">
    <text evidence="2">The sequence shown here is derived from an EMBL/GenBank/DDBJ whole genome shotgun (WGS) entry which is preliminary data.</text>
</comment>
<protein>
    <submittedName>
        <fullName evidence="2">N-acetyltransferase</fullName>
    </submittedName>
</protein>
<dbReference type="SUPFAM" id="SSF55729">
    <property type="entry name" value="Acyl-CoA N-acyltransferases (Nat)"/>
    <property type="match status" value="1"/>
</dbReference>
<feature type="domain" description="N-acetyltransferase" evidence="1">
    <location>
        <begin position="2"/>
        <end position="205"/>
    </location>
</feature>
<name>A0A917ZEB9_9ACTN</name>
<dbReference type="Gene3D" id="3.40.630.30">
    <property type="match status" value="1"/>
</dbReference>
<reference evidence="2" key="1">
    <citation type="journal article" date="2014" name="Int. J. Syst. Evol. Microbiol.">
        <title>Complete genome sequence of Corynebacterium casei LMG S-19264T (=DSM 44701T), isolated from a smear-ripened cheese.</title>
        <authorList>
            <consortium name="US DOE Joint Genome Institute (JGI-PGF)"/>
            <person name="Walter F."/>
            <person name="Albersmeier A."/>
            <person name="Kalinowski J."/>
            <person name="Ruckert C."/>
        </authorList>
    </citation>
    <scope>NUCLEOTIDE SEQUENCE</scope>
    <source>
        <strain evidence="2">CGMCC 4.7368</strain>
    </source>
</reference>
<proteinExistence type="predicted"/>
<dbReference type="PROSITE" id="PS51186">
    <property type="entry name" value="GNAT"/>
    <property type="match status" value="1"/>
</dbReference>
<dbReference type="EMBL" id="BMNH01000039">
    <property type="protein sequence ID" value="GGO81888.1"/>
    <property type="molecule type" value="Genomic_DNA"/>
</dbReference>
<sequence length="205" mass="22416">MIEFRGAGPDEFGERLDTVIDIYTAAMRPPADQISGRASIMRNHGTYPYFQCYFAELRESEHEFSTSGPGTRGAPGSGRSAPPAIIVGFAYGFRGAPGQWWHDVVYRAVEEKSGPEAAEAWLGSAFELAEIHVHPDYQGKGIGRAMVTTLCAGRRERSAVLSTHDRPTVARHLYRSMGFVDLLTGFVFPGGHEEYAIAGAPLPLR</sequence>
<gene>
    <name evidence="2" type="ORF">GCM10012289_71880</name>
</gene>
<dbReference type="InterPro" id="IPR016181">
    <property type="entry name" value="Acyl_CoA_acyltransferase"/>
</dbReference>
<dbReference type="AlphaFoldDB" id="A0A917ZEB9"/>
<evidence type="ECO:0000313" key="3">
    <source>
        <dbReference type="Proteomes" id="UP000646523"/>
    </source>
</evidence>
<dbReference type="GO" id="GO:0016747">
    <property type="term" value="F:acyltransferase activity, transferring groups other than amino-acyl groups"/>
    <property type="evidence" value="ECO:0007669"/>
    <property type="project" value="InterPro"/>
</dbReference>
<evidence type="ECO:0000259" key="1">
    <source>
        <dbReference type="PROSITE" id="PS51186"/>
    </source>
</evidence>
<dbReference type="InterPro" id="IPR000182">
    <property type="entry name" value="GNAT_dom"/>
</dbReference>
<dbReference type="CDD" id="cd04301">
    <property type="entry name" value="NAT_SF"/>
    <property type="match status" value="1"/>
</dbReference>